<dbReference type="Gene3D" id="3.40.190.10">
    <property type="entry name" value="Periplasmic binding protein-like II"/>
    <property type="match status" value="2"/>
</dbReference>
<gene>
    <name evidence="4" type="ORF">FA014_06350</name>
</gene>
<feature type="domain" description="Solute-binding protein family 3/N-terminal" evidence="3">
    <location>
        <begin position="48"/>
        <end position="278"/>
    </location>
</feature>
<accession>A0A7Z8NRA2</accession>
<evidence type="ECO:0000313" key="4">
    <source>
        <dbReference type="EMBL" id="TKR24396.1"/>
    </source>
</evidence>
<dbReference type="AlphaFoldDB" id="A0A7Z8NRA2"/>
<sequence>MRTVRFLALAAASALALAACAPVDEGTDAGASESAAADGALDTLTDGVLTIGTSDPAYEPWVVGNDPSSGEGFEAAVAYAVAQQLGYDADQVEWVPVTFDQIIAPGAKSFDFAINQVSISPERAENLDFSSSYYDTAQAVVTLEGSSVAGATSIAELKDAKLGAMVGTTSLTVAQDAIDPTTDIQVFNDNDQVKQALQAGLVDAIVVDLPTALYITAAELDGGVLVGQLPADDAAGADQLGLVLDKGSSLTEPVTEAVDTLREDGTLADLESQWLTDAAGAPVLQ</sequence>
<dbReference type="CDD" id="cd13530">
    <property type="entry name" value="PBP2_peptides_like"/>
    <property type="match status" value="1"/>
</dbReference>
<feature type="signal peptide" evidence="2">
    <location>
        <begin position="1"/>
        <end position="18"/>
    </location>
</feature>
<dbReference type="Proteomes" id="UP000308121">
    <property type="component" value="Unassembled WGS sequence"/>
</dbReference>
<organism evidence="4 5">
    <name type="scientific">Cellulomonas hominis</name>
    <dbReference type="NCBI Taxonomy" id="156981"/>
    <lineage>
        <taxon>Bacteria</taxon>
        <taxon>Bacillati</taxon>
        <taxon>Actinomycetota</taxon>
        <taxon>Actinomycetes</taxon>
        <taxon>Micrococcales</taxon>
        <taxon>Cellulomonadaceae</taxon>
        <taxon>Cellulomonas</taxon>
    </lineage>
</organism>
<dbReference type="OrthoDB" id="8454826at2"/>
<comment type="caution">
    <text evidence="4">The sequence shown here is derived from an EMBL/GenBank/DDBJ whole genome shotgun (WGS) entry which is preliminary data.</text>
</comment>
<protein>
    <submittedName>
        <fullName evidence="4">Amino acid ABC transporter substrate-binding protein</fullName>
    </submittedName>
</protein>
<dbReference type="PANTHER" id="PTHR35936">
    <property type="entry name" value="MEMBRANE-BOUND LYTIC MUREIN TRANSGLYCOSYLASE F"/>
    <property type="match status" value="1"/>
</dbReference>
<proteinExistence type="predicted"/>
<dbReference type="PANTHER" id="PTHR35936:SF17">
    <property type="entry name" value="ARGININE-BINDING EXTRACELLULAR PROTEIN ARTP"/>
    <property type="match status" value="1"/>
</dbReference>
<evidence type="ECO:0000313" key="5">
    <source>
        <dbReference type="Proteomes" id="UP000308121"/>
    </source>
</evidence>
<dbReference type="SUPFAM" id="SSF53850">
    <property type="entry name" value="Periplasmic binding protein-like II"/>
    <property type="match status" value="1"/>
</dbReference>
<name>A0A7Z8NRA2_9CELL</name>
<dbReference type="EMBL" id="SZYE01000032">
    <property type="protein sequence ID" value="TKR24396.1"/>
    <property type="molecule type" value="Genomic_DNA"/>
</dbReference>
<evidence type="ECO:0000256" key="2">
    <source>
        <dbReference type="SAM" id="SignalP"/>
    </source>
</evidence>
<dbReference type="InterPro" id="IPR001638">
    <property type="entry name" value="Solute-binding_3/MltF_N"/>
</dbReference>
<dbReference type="PROSITE" id="PS51257">
    <property type="entry name" value="PROKAR_LIPOPROTEIN"/>
    <property type="match status" value="1"/>
</dbReference>
<dbReference type="SMART" id="SM00062">
    <property type="entry name" value="PBPb"/>
    <property type="match status" value="1"/>
</dbReference>
<feature type="chain" id="PRO_5038678347" evidence="2">
    <location>
        <begin position="19"/>
        <end position="285"/>
    </location>
</feature>
<dbReference type="RefSeq" id="WP_154728860.1">
    <property type="nucleotide sequence ID" value="NZ_SZYE01000032.1"/>
</dbReference>
<keyword evidence="1 2" id="KW-0732">Signal</keyword>
<evidence type="ECO:0000259" key="3">
    <source>
        <dbReference type="SMART" id="SM00062"/>
    </source>
</evidence>
<reference evidence="4 5" key="1">
    <citation type="submission" date="2019-05" db="EMBL/GenBank/DDBJ databases">
        <title>Genome sequence of Cellulomonas hominis strain CS1.</title>
        <authorList>
            <person name="Belmont J."/>
            <person name="Maclea K.S."/>
        </authorList>
    </citation>
    <scope>NUCLEOTIDE SEQUENCE [LARGE SCALE GENOMIC DNA]</scope>
    <source>
        <strain evidence="4 5">CS1</strain>
    </source>
</reference>
<evidence type="ECO:0000256" key="1">
    <source>
        <dbReference type="ARBA" id="ARBA00022729"/>
    </source>
</evidence>
<dbReference type="Pfam" id="PF00497">
    <property type="entry name" value="SBP_bac_3"/>
    <property type="match status" value="1"/>
</dbReference>